<dbReference type="OrthoDB" id="6077919at2759"/>
<accession>C0M4Y9</accession>
<protein>
    <submittedName>
        <fullName evidence="2">Ribosome biogenesis protein</fullName>
    </submittedName>
</protein>
<sequence>MESEQIFNGLQIKEEIEAFLDGPMDIDMSDFELSLKAELDYEDQSNMSTCDQRTDSQSPVSEHNSLSGKLDSIEKEVCGGRIAKVVLVRLEDSFEGCNQQKSCPYQMATVTIKKEEDDSSQQPAAVEDDSSQQHYLIPGYNMIFIKEEAYDDQEAEGSAVKSEPEIWPSNCSTSGRDYATEVGGLNEHSISPVEKCTKPSVADKKNKLYSCVLCKTPWSGHLKV</sequence>
<feature type="non-terminal residue" evidence="2">
    <location>
        <position position="224"/>
    </location>
</feature>
<proteinExistence type="evidence at transcript level"/>
<name>C0M4Y9_NILLU</name>
<evidence type="ECO:0000313" key="2">
    <source>
        <dbReference type="EMBL" id="ACN79510.1"/>
    </source>
</evidence>
<feature type="region of interest" description="Disordered" evidence="1">
    <location>
        <begin position="44"/>
        <end position="68"/>
    </location>
</feature>
<dbReference type="AlphaFoldDB" id="C0M4Y9"/>
<reference evidence="2" key="1">
    <citation type="submission" date="2009-03" db="EMBL/GenBank/DDBJ databases">
        <authorList>
            <person name="Zhang C.-X."/>
            <person name="Bao Y.-Y."/>
        </authorList>
    </citation>
    <scope>NUCLEOTIDE SEQUENCE</scope>
</reference>
<evidence type="ECO:0000256" key="1">
    <source>
        <dbReference type="SAM" id="MobiDB-lite"/>
    </source>
</evidence>
<organism evidence="2">
    <name type="scientific">Nilaparvata lugens</name>
    <name type="common">Brown planthopper</name>
    <dbReference type="NCBI Taxonomy" id="108931"/>
    <lineage>
        <taxon>Eukaryota</taxon>
        <taxon>Metazoa</taxon>
        <taxon>Ecdysozoa</taxon>
        <taxon>Arthropoda</taxon>
        <taxon>Hexapoda</taxon>
        <taxon>Insecta</taxon>
        <taxon>Pterygota</taxon>
        <taxon>Neoptera</taxon>
        <taxon>Paraneoptera</taxon>
        <taxon>Hemiptera</taxon>
        <taxon>Auchenorrhyncha</taxon>
        <taxon>Fulgoroidea</taxon>
        <taxon>Delphacidae</taxon>
        <taxon>Delphacinae</taxon>
        <taxon>Nilaparvata</taxon>
    </lineage>
</organism>
<dbReference type="EMBL" id="FJ810202">
    <property type="protein sequence ID" value="ACN79510.1"/>
    <property type="molecule type" value="mRNA"/>
</dbReference>
<feature type="compositionally biased region" description="Polar residues" evidence="1">
    <location>
        <begin position="44"/>
        <end position="67"/>
    </location>
</feature>